<organism evidence="1 2">
    <name type="scientific">Thermocatellispora tengchongensis</name>
    <dbReference type="NCBI Taxonomy" id="1073253"/>
    <lineage>
        <taxon>Bacteria</taxon>
        <taxon>Bacillati</taxon>
        <taxon>Actinomycetota</taxon>
        <taxon>Actinomycetes</taxon>
        <taxon>Streptosporangiales</taxon>
        <taxon>Streptosporangiaceae</taxon>
        <taxon>Thermocatellispora</taxon>
    </lineage>
</organism>
<accession>A0A840PLF1</accession>
<proteinExistence type="predicted"/>
<evidence type="ECO:0000313" key="2">
    <source>
        <dbReference type="Proteomes" id="UP000578449"/>
    </source>
</evidence>
<name>A0A840PLF1_9ACTN</name>
<gene>
    <name evidence="1" type="ORF">HNP84_007640</name>
</gene>
<reference evidence="1 2" key="1">
    <citation type="submission" date="2020-08" db="EMBL/GenBank/DDBJ databases">
        <title>Genomic Encyclopedia of Type Strains, Phase IV (KMG-IV): sequencing the most valuable type-strain genomes for metagenomic binning, comparative biology and taxonomic classification.</title>
        <authorList>
            <person name="Goeker M."/>
        </authorList>
    </citation>
    <scope>NUCLEOTIDE SEQUENCE [LARGE SCALE GENOMIC DNA]</scope>
    <source>
        <strain evidence="1 2">DSM 45615</strain>
    </source>
</reference>
<protein>
    <submittedName>
        <fullName evidence="1">Uncharacterized protein</fullName>
    </submittedName>
</protein>
<keyword evidence="2" id="KW-1185">Reference proteome</keyword>
<dbReference type="RefSeq" id="WP_246519184.1">
    <property type="nucleotide sequence ID" value="NZ_BAABIX010000002.1"/>
</dbReference>
<comment type="caution">
    <text evidence="1">The sequence shown here is derived from an EMBL/GenBank/DDBJ whole genome shotgun (WGS) entry which is preliminary data.</text>
</comment>
<dbReference type="Proteomes" id="UP000578449">
    <property type="component" value="Unassembled WGS sequence"/>
</dbReference>
<dbReference type="AlphaFoldDB" id="A0A840PLF1"/>
<dbReference type="EMBL" id="JACHGN010000020">
    <property type="protein sequence ID" value="MBB5137887.1"/>
    <property type="molecule type" value="Genomic_DNA"/>
</dbReference>
<evidence type="ECO:0000313" key="1">
    <source>
        <dbReference type="EMBL" id="MBB5137887.1"/>
    </source>
</evidence>
<sequence length="237" mass="25997">MTGGDPPERSLIGVRGMTISPGPRSSAEIRAYLRARLNDALRRSGMYGGELALRLMIDHLAYAEHQEEWWAEALRALKSRGAFDSAGVTGAFGTVLPGSCENDVASIYAELAHDQGWLRSDRTLTAGEYASLRRALSAWTAHDRTLTEVRQTFGPPSVIFGGDNPFYGKTLAYLTESATEPIIFFHLWNGSSRKAGSTWSPIHDEPVLLAVRFGRGAFEDTFTFTPAGDRRRSVTGE</sequence>